<dbReference type="SUPFAM" id="SSF103473">
    <property type="entry name" value="MFS general substrate transporter"/>
    <property type="match status" value="1"/>
</dbReference>
<dbReference type="RefSeq" id="XP_050940473.1">
    <property type="nucleotide sequence ID" value="XM_051084516.1"/>
</dbReference>
<evidence type="ECO:0000256" key="8">
    <source>
        <dbReference type="ARBA" id="ARBA00022989"/>
    </source>
</evidence>
<feature type="transmembrane region" description="Helical" evidence="10">
    <location>
        <begin position="129"/>
        <end position="147"/>
    </location>
</feature>
<dbReference type="PANTHER" id="PTHR19432">
    <property type="entry name" value="SUGAR TRANSPORTER"/>
    <property type="match status" value="1"/>
</dbReference>
<evidence type="ECO:0000256" key="3">
    <source>
        <dbReference type="ARBA" id="ARBA00007134"/>
    </source>
</evidence>
<feature type="transmembrane region" description="Helical" evidence="10">
    <location>
        <begin position="390"/>
        <end position="412"/>
    </location>
</feature>
<comment type="pathway">
    <text evidence="2">Glycan biosynthesis; sucrose metabolism.</text>
</comment>
<dbReference type="CDD" id="cd17313">
    <property type="entry name" value="MFS_SLC45_SUC"/>
    <property type="match status" value="1"/>
</dbReference>
<comment type="subcellular location">
    <subcellularLocation>
        <location evidence="1">Membrane</location>
        <topology evidence="1">Multi-pass membrane protein</topology>
    </subcellularLocation>
</comment>
<comment type="similarity">
    <text evidence="3">Belongs to the glycoside-pentoside-hexuronide (GPH) cation symporter transporter (TC 2.A.2.4) family.</text>
</comment>
<evidence type="ECO:0000256" key="6">
    <source>
        <dbReference type="ARBA" id="ARBA00022692"/>
    </source>
</evidence>
<sequence>MEHGGVVSKGTVSDSSSSYQKIIIVAAIAAGVQFGWALQLSLLTPYVQQLGVSHTWSAFIWLCGPLSGLIVQPTVGYYSDRCTSRFGRRRPFIVAGASFVATAVFLIGFAADIGHAVGDELSKPIKPRAVAIFVVGFWVLDVANNMLQGPCRALLADMSCNNHKKMRMANGFFSFFMGVGNVLGYAAGSNNKLHKFLPFTLTDACDTYCANLKTCFLIDIVFLLLITTFAVLTVTEKPFERLEIDEEATPFFGKLFGALKKLEKPMWILLLVTALNWIGWFPFIMYDTDWMGLEVYGGKPKGSPEEVKFYDRGVRAGALGLMINSFVLGFSALAIEPISRILGGLRWWWGVVNIIFTVCMGSTVVVTKVAQRWRAVNGLLPPPINVRAGAFSIFAVLGIPLSVTFSVPFALASIFSSESDAGQGLSLGILNLFIVIPQFIVSSVSGPLDAAFGGGNLPAFVMGGIASFASAMCAMFVLPDPPPQSEASLTMAGVHRAQLLSSLVPSHRHLYHCCAFDVHICLKFARSDL</sequence>
<evidence type="ECO:0000256" key="5">
    <source>
        <dbReference type="ARBA" id="ARBA00022597"/>
    </source>
</evidence>
<reference evidence="12" key="1">
    <citation type="submission" date="2025-08" db="UniProtKB">
        <authorList>
            <consortium name="RefSeq"/>
        </authorList>
    </citation>
    <scope>IDENTIFICATION</scope>
    <source>
        <tissue evidence="12">Stem</tissue>
    </source>
</reference>
<evidence type="ECO:0000313" key="12">
    <source>
        <dbReference type="RefSeq" id="XP_050940473.1"/>
    </source>
</evidence>
<dbReference type="Pfam" id="PF13347">
    <property type="entry name" value="MFS_2"/>
    <property type="match status" value="1"/>
</dbReference>
<evidence type="ECO:0000256" key="4">
    <source>
        <dbReference type="ARBA" id="ARBA00022448"/>
    </source>
</evidence>
<evidence type="ECO:0000256" key="9">
    <source>
        <dbReference type="ARBA" id="ARBA00023136"/>
    </source>
</evidence>
<proteinExistence type="inferred from homology"/>
<keyword evidence="6 10" id="KW-0812">Transmembrane</keyword>
<feature type="transmembrane region" description="Helical" evidence="10">
    <location>
        <begin position="424"/>
        <end position="445"/>
    </location>
</feature>
<evidence type="ECO:0000256" key="7">
    <source>
        <dbReference type="ARBA" id="ARBA00022847"/>
    </source>
</evidence>
<dbReference type="Gene3D" id="1.20.1250.20">
    <property type="entry name" value="MFS general substrate transporter like domains"/>
    <property type="match status" value="1"/>
</dbReference>
<feature type="transmembrane region" description="Helical" evidence="10">
    <location>
        <begin position="216"/>
        <end position="234"/>
    </location>
</feature>
<dbReference type="PANTHER" id="PTHR19432:SF68">
    <property type="entry name" value="SUCROSE TRANSPORT PROTEIN SUC8-LIKE"/>
    <property type="match status" value="1"/>
</dbReference>
<accession>A0ABM3KRP9</accession>
<keyword evidence="5" id="KW-0762">Sugar transport</keyword>
<protein>
    <submittedName>
        <fullName evidence="12">Sucrose transport protein SUC8-like isoform X1</fullName>
    </submittedName>
</protein>
<keyword evidence="11" id="KW-1185">Reference proteome</keyword>
<feature type="transmembrane region" description="Helical" evidence="10">
    <location>
        <begin position="316"/>
        <end position="335"/>
    </location>
</feature>
<feature type="transmembrane region" description="Helical" evidence="10">
    <location>
        <begin position="91"/>
        <end position="109"/>
    </location>
</feature>
<evidence type="ECO:0000256" key="2">
    <source>
        <dbReference type="ARBA" id="ARBA00004914"/>
    </source>
</evidence>
<evidence type="ECO:0000256" key="10">
    <source>
        <dbReference type="SAM" id="Phobius"/>
    </source>
</evidence>
<gene>
    <name evidence="12" type="primary">LOC103503171</name>
</gene>
<feature type="transmembrane region" description="Helical" evidence="10">
    <location>
        <begin position="58"/>
        <end position="79"/>
    </location>
</feature>
<organism evidence="11 12">
    <name type="scientific">Cucumis melo</name>
    <name type="common">Muskmelon</name>
    <dbReference type="NCBI Taxonomy" id="3656"/>
    <lineage>
        <taxon>Eukaryota</taxon>
        <taxon>Viridiplantae</taxon>
        <taxon>Streptophyta</taxon>
        <taxon>Embryophyta</taxon>
        <taxon>Tracheophyta</taxon>
        <taxon>Spermatophyta</taxon>
        <taxon>Magnoliopsida</taxon>
        <taxon>eudicotyledons</taxon>
        <taxon>Gunneridae</taxon>
        <taxon>Pentapetalae</taxon>
        <taxon>rosids</taxon>
        <taxon>fabids</taxon>
        <taxon>Cucurbitales</taxon>
        <taxon>Cucurbitaceae</taxon>
        <taxon>Benincaseae</taxon>
        <taxon>Cucumis</taxon>
    </lineage>
</organism>
<dbReference type="InterPro" id="IPR005989">
    <property type="entry name" value="Suc_symporter_pln"/>
</dbReference>
<feature type="transmembrane region" description="Helical" evidence="10">
    <location>
        <begin position="347"/>
        <end position="370"/>
    </location>
</feature>
<feature type="transmembrane region" description="Helical" evidence="10">
    <location>
        <begin position="168"/>
        <end position="188"/>
    </location>
</feature>
<dbReference type="InterPro" id="IPR036259">
    <property type="entry name" value="MFS_trans_sf"/>
</dbReference>
<name>A0ABM3KRP9_CUCME</name>
<evidence type="ECO:0000313" key="11">
    <source>
        <dbReference type="Proteomes" id="UP001652600"/>
    </source>
</evidence>
<dbReference type="NCBIfam" id="TIGR01301">
    <property type="entry name" value="GPH_sucrose"/>
    <property type="match status" value="1"/>
</dbReference>
<feature type="transmembrane region" description="Helical" evidence="10">
    <location>
        <begin position="21"/>
        <end position="38"/>
    </location>
</feature>
<feature type="transmembrane region" description="Helical" evidence="10">
    <location>
        <begin position="457"/>
        <end position="478"/>
    </location>
</feature>
<keyword evidence="4" id="KW-0813">Transport</keyword>
<keyword evidence="8 10" id="KW-1133">Transmembrane helix</keyword>
<dbReference type="Proteomes" id="UP001652600">
    <property type="component" value="Chromosome 5"/>
</dbReference>
<keyword evidence="7" id="KW-0769">Symport</keyword>
<dbReference type="GeneID" id="103503171"/>
<keyword evidence="9 10" id="KW-0472">Membrane</keyword>
<evidence type="ECO:0000256" key="1">
    <source>
        <dbReference type="ARBA" id="ARBA00004141"/>
    </source>
</evidence>
<feature type="transmembrane region" description="Helical" evidence="10">
    <location>
        <begin position="266"/>
        <end position="286"/>
    </location>
</feature>